<dbReference type="RefSeq" id="WP_083813894.1">
    <property type="nucleotide sequence ID" value="NZ_AFCE01000149.1"/>
</dbReference>
<reference evidence="1 2" key="1">
    <citation type="journal article" date="2020" name="Extremophiles">
        <title>Genomic analysis of Caldalkalibacillus thermarum TA2.A1 reveals aerobic alkaliphilic metabolism and evolutionary hallmarks linking alkaliphilic bacteria and plant life.</title>
        <authorList>
            <person name="de Jong S.I."/>
            <person name="van den Broek M.A."/>
            <person name="Merkel A.Y."/>
            <person name="de la Torre Cortes P."/>
            <person name="Kalamorz F."/>
            <person name="Cook G.M."/>
            <person name="van Loosdrecht M.C.M."/>
            <person name="McMillan D.G.G."/>
        </authorList>
    </citation>
    <scope>NUCLEOTIDE SEQUENCE [LARGE SCALE GENOMIC DNA]</scope>
    <source>
        <strain evidence="1 2">TA2.A1</strain>
    </source>
</reference>
<dbReference type="SUPFAM" id="SSF82784">
    <property type="entry name" value="OsmC-like"/>
    <property type="match status" value="1"/>
</dbReference>
<protein>
    <submittedName>
        <fullName evidence="1">OsmC family protein</fullName>
    </submittedName>
</protein>
<organism evidence="1 2">
    <name type="scientific">Caldalkalibacillus thermarum (strain TA2.A1)</name>
    <dbReference type="NCBI Taxonomy" id="986075"/>
    <lineage>
        <taxon>Bacteria</taxon>
        <taxon>Bacillati</taxon>
        <taxon>Bacillota</taxon>
        <taxon>Bacilli</taxon>
        <taxon>Bacillales</taxon>
        <taxon>Bacillaceae</taxon>
        <taxon>Caldalkalibacillus</taxon>
    </lineage>
</organism>
<proteinExistence type="predicted"/>
<dbReference type="InterPro" id="IPR015946">
    <property type="entry name" value="KH_dom-like_a/b"/>
</dbReference>
<evidence type="ECO:0000313" key="1">
    <source>
        <dbReference type="EMBL" id="QZT35005.1"/>
    </source>
</evidence>
<dbReference type="InterPro" id="IPR036102">
    <property type="entry name" value="OsmC/Ohrsf"/>
</dbReference>
<accession>A0A8X8LCM1</accession>
<gene>
    <name evidence="1" type="ORF">HUR95_07165</name>
</gene>
<keyword evidence="2" id="KW-1185">Reference proteome</keyword>
<dbReference type="Proteomes" id="UP000825179">
    <property type="component" value="Chromosome"/>
</dbReference>
<evidence type="ECO:0000313" key="2">
    <source>
        <dbReference type="Proteomes" id="UP000825179"/>
    </source>
</evidence>
<dbReference type="KEGG" id="cthu:HUR95_07165"/>
<dbReference type="Gene3D" id="3.30.300.20">
    <property type="match status" value="1"/>
</dbReference>
<sequence>MKLNLIVETDESEERLDELRRVTDSRCPVYNTLKAAGIKVKSEWTKG</sequence>
<dbReference type="AlphaFoldDB" id="A0A8X8LCM1"/>
<dbReference type="EMBL" id="CP082237">
    <property type="protein sequence ID" value="QZT35005.1"/>
    <property type="molecule type" value="Genomic_DNA"/>
</dbReference>
<name>A0A8X8LCM1_CALTT</name>